<accession>A0A365TPN0</accession>
<keyword evidence="3" id="KW-1185">Reference proteome</keyword>
<keyword evidence="1" id="KW-0812">Transmembrane</keyword>
<comment type="caution">
    <text evidence="2">The sequence shown here is derived from an EMBL/GenBank/DDBJ whole genome shotgun (WGS) entry which is preliminary data.</text>
</comment>
<organism evidence="2 3">
    <name type="scientific">Vreelandella sulfidaeris</name>
    <dbReference type="NCBI Taxonomy" id="115553"/>
    <lineage>
        <taxon>Bacteria</taxon>
        <taxon>Pseudomonadati</taxon>
        <taxon>Pseudomonadota</taxon>
        <taxon>Gammaproteobacteria</taxon>
        <taxon>Oceanospirillales</taxon>
        <taxon>Halomonadaceae</taxon>
        <taxon>Vreelandella</taxon>
    </lineage>
</organism>
<evidence type="ECO:0000256" key="1">
    <source>
        <dbReference type="SAM" id="Phobius"/>
    </source>
</evidence>
<sequence length="236" mass="25736">MDPHKLAITLAIAAGWLSFNCLVVAMYYMLSGRGVLESGMWRGGEWLRSGQKLAPSAKPDVPSPLDVEVAIDQAAINSAALQLNSASTLPEDDSVEEVVPESDDNNANHVLFVMFNQPDLALNKKLHTSLQNWDAHYDAAMQVYSVPGVTPQNPVLVTNAYPPGVMPSADSFQQEEHLISGVSVILKKPKRKRGFDKVQLEKFVAFTQELAALGGDIFDAQRQAATASTFYAIQHK</sequence>
<keyword evidence="1" id="KW-1133">Transmembrane helix</keyword>
<name>A0A365TPN0_9GAMM</name>
<dbReference type="EMBL" id="QNTU01000004">
    <property type="protein sequence ID" value="RBI67806.1"/>
    <property type="molecule type" value="Genomic_DNA"/>
</dbReference>
<dbReference type="AlphaFoldDB" id="A0A365TPN0"/>
<gene>
    <name evidence="2" type="ORF">DQ400_08975</name>
</gene>
<dbReference type="RefSeq" id="WP_113269454.1">
    <property type="nucleotide sequence ID" value="NZ_QNTU01000004.1"/>
</dbReference>
<proteinExistence type="predicted"/>
<feature type="transmembrane region" description="Helical" evidence="1">
    <location>
        <begin position="6"/>
        <end position="30"/>
    </location>
</feature>
<evidence type="ECO:0008006" key="4">
    <source>
        <dbReference type="Google" id="ProtNLM"/>
    </source>
</evidence>
<evidence type="ECO:0000313" key="3">
    <source>
        <dbReference type="Proteomes" id="UP000252204"/>
    </source>
</evidence>
<evidence type="ECO:0000313" key="2">
    <source>
        <dbReference type="EMBL" id="RBI67806.1"/>
    </source>
</evidence>
<reference evidence="3" key="1">
    <citation type="submission" date="2018-06" db="EMBL/GenBank/DDBJ databases">
        <title>Whole genome sequencing of four bacterial strains from South Shetland trench revealing bio-synthetic gene clusters.</title>
        <authorList>
            <person name="Abdel-Mageed W.M."/>
            <person name="Lehri B."/>
            <person name="Jarmusch S."/>
            <person name="Miranda K."/>
            <person name="Goodfellow M."/>
            <person name="Jaspars M."/>
            <person name="Karlyshev A.V."/>
        </authorList>
    </citation>
    <scope>NUCLEOTIDE SEQUENCE [LARGE SCALE GENOMIC DNA]</scope>
    <source>
        <strain evidence="3">SST4</strain>
    </source>
</reference>
<protein>
    <recommendedName>
        <fullName evidence="4">Cell division protein ZipA</fullName>
    </recommendedName>
</protein>
<dbReference type="OrthoDB" id="6167203at2"/>
<keyword evidence="1" id="KW-0472">Membrane</keyword>
<dbReference type="Proteomes" id="UP000252204">
    <property type="component" value="Unassembled WGS sequence"/>
</dbReference>